<keyword evidence="2" id="KW-1185">Reference proteome</keyword>
<keyword evidence="1" id="KW-0732">Signal</keyword>
<name>A0AAF3FLL8_9BILA</name>
<feature type="signal peptide" evidence="1">
    <location>
        <begin position="1"/>
        <end position="22"/>
    </location>
</feature>
<proteinExistence type="predicted"/>
<evidence type="ECO:0000313" key="3">
    <source>
        <dbReference type="WBParaSite" id="MBELARI_LOCUS7545"/>
    </source>
</evidence>
<protein>
    <submittedName>
        <fullName evidence="3">Uncharacterized protein</fullName>
    </submittedName>
</protein>
<dbReference type="WBParaSite" id="MBELARI_LOCUS7545">
    <property type="protein sequence ID" value="MBELARI_LOCUS7545"/>
    <property type="gene ID" value="MBELARI_LOCUS7545"/>
</dbReference>
<feature type="chain" id="PRO_5042140771" evidence="1">
    <location>
        <begin position="23"/>
        <end position="292"/>
    </location>
</feature>
<organism evidence="2 3">
    <name type="scientific">Mesorhabditis belari</name>
    <dbReference type="NCBI Taxonomy" id="2138241"/>
    <lineage>
        <taxon>Eukaryota</taxon>
        <taxon>Metazoa</taxon>
        <taxon>Ecdysozoa</taxon>
        <taxon>Nematoda</taxon>
        <taxon>Chromadorea</taxon>
        <taxon>Rhabditida</taxon>
        <taxon>Rhabditina</taxon>
        <taxon>Rhabditomorpha</taxon>
        <taxon>Rhabditoidea</taxon>
        <taxon>Rhabditidae</taxon>
        <taxon>Mesorhabditinae</taxon>
        <taxon>Mesorhabditis</taxon>
    </lineage>
</organism>
<sequence>MGLLGLPLLAFVFSSFYIEAEAMTWASALCDSYKNTSSTYVSHYYDAGSDSCAFFVRWPQVEFQNIVGMCNQLAVPINGTCQVVNTFNHELGLYLNNSLFAPQDLFFLGLVREPNCGPWEWLRYDGSSIPQPTGLNDTNCAQNNSIYQVGQTIPSSPSIYPNTTGFLCQCYRPMRAATQAPPMTTLGSTIFPSLPTISPIGNLTGNGSGNGNCTLIGYSVMMMNGTAGNSTDCDDYDGDITGGNSTNVTQASPTAATTPRSVGSIGPQWIILIGTFLFALLHPTRQLNLLKL</sequence>
<evidence type="ECO:0000256" key="1">
    <source>
        <dbReference type="SAM" id="SignalP"/>
    </source>
</evidence>
<dbReference type="Proteomes" id="UP000887575">
    <property type="component" value="Unassembled WGS sequence"/>
</dbReference>
<dbReference type="AlphaFoldDB" id="A0AAF3FLL8"/>
<reference evidence="3" key="1">
    <citation type="submission" date="2024-02" db="UniProtKB">
        <authorList>
            <consortium name="WormBaseParasite"/>
        </authorList>
    </citation>
    <scope>IDENTIFICATION</scope>
</reference>
<evidence type="ECO:0000313" key="2">
    <source>
        <dbReference type="Proteomes" id="UP000887575"/>
    </source>
</evidence>
<accession>A0AAF3FLL8</accession>